<comment type="caution">
    <text evidence="2">The sequence shown here is derived from an EMBL/GenBank/DDBJ whole genome shotgun (WGS) entry which is preliminary data.</text>
</comment>
<dbReference type="PROSITE" id="PS50181">
    <property type="entry name" value="FBOX"/>
    <property type="match status" value="1"/>
</dbReference>
<reference evidence="3" key="1">
    <citation type="submission" date="2016-04" db="EMBL/GenBank/DDBJ databases">
        <title>Cephalotus genome sequencing.</title>
        <authorList>
            <person name="Fukushima K."/>
            <person name="Hasebe M."/>
            <person name="Fang X."/>
        </authorList>
    </citation>
    <scope>NUCLEOTIDE SEQUENCE [LARGE SCALE GENOMIC DNA]</scope>
    <source>
        <strain evidence="3">cv. St1</strain>
    </source>
</reference>
<feature type="domain" description="F-box" evidence="1">
    <location>
        <begin position="1"/>
        <end position="47"/>
    </location>
</feature>
<protein>
    <submittedName>
        <fullName evidence="2">FBA_3 domain-containing protein</fullName>
    </submittedName>
</protein>
<dbReference type="NCBIfam" id="TIGR01640">
    <property type="entry name" value="F_box_assoc_1"/>
    <property type="match status" value="1"/>
</dbReference>
<dbReference type="PANTHER" id="PTHR31672:SF13">
    <property type="entry name" value="F-BOX PROTEIN CPR30-LIKE"/>
    <property type="match status" value="1"/>
</dbReference>
<dbReference type="OrthoDB" id="1867629at2759"/>
<dbReference type="Gene3D" id="1.20.1280.50">
    <property type="match status" value="1"/>
</dbReference>
<keyword evidence="3" id="KW-1185">Reference proteome</keyword>
<dbReference type="InterPro" id="IPR036047">
    <property type="entry name" value="F-box-like_dom_sf"/>
</dbReference>
<dbReference type="SMART" id="SM00256">
    <property type="entry name" value="FBOX"/>
    <property type="match status" value="1"/>
</dbReference>
<organism evidence="2 3">
    <name type="scientific">Cephalotus follicularis</name>
    <name type="common">Albany pitcher plant</name>
    <dbReference type="NCBI Taxonomy" id="3775"/>
    <lineage>
        <taxon>Eukaryota</taxon>
        <taxon>Viridiplantae</taxon>
        <taxon>Streptophyta</taxon>
        <taxon>Embryophyta</taxon>
        <taxon>Tracheophyta</taxon>
        <taxon>Spermatophyta</taxon>
        <taxon>Magnoliopsida</taxon>
        <taxon>eudicotyledons</taxon>
        <taxon>Gunneridae</taxon>
        <taxon>Pentapetalae</taxon>
        <taxon>rosids</taxon>
        <taxon>fabids</taxon>
        <taxon>Oxalidales</taxon>
        <taxon>Cephalotaceae</taxon>
        <taxon>Cephalotus</taxon>
    </lineage>
</organism>
<dbReference type="PANTHER" id="PTHR31672">
    <property type="entry name" value="BNACNNG10540D PROTEIN"/>
    <property type="match status" value="1"/>
</dbReference>
<dbReference type="SUPFAM" id="SSF81383">
    <property type="entry name" value="F-box domain"/>
    <property type="match status" value="1"/>
</dbReference>
<dbReference type="EMBL" id="BDDD01003557">
    <property type="protein sequence ID" value="GAV85396.1"/>
    <property type="molecule type" value="Genomic_DNA"/>
</dbReference>
<dbReference type="InterPro" id="IPR050796">
    <property type="entry name" value="SCF_F-box_component"/>
</dbReference>
<dbReference type="Pfam" id="PF07734">
    <property type="entry name" value="FBA_1"/>
    <property type="match status" value="1"/>
</dbReference>
<evidence type="ECO:0000313" key="2">
    <source>
        <dbReference type="EMBL" id="GAV85396.1"/>
    </source>
</evidence>
<proteinExistence type="predicted"/>
<name>A0A1Q3CYR9_CEPFO</name>
<dbReference type="InterPro" id="IPR017451">
    <property type="entry name" value="F-box-assoc_interact_dom"/>
</dbReference>
<dbReference type="CDD" id="cd22157">
    <property type="entry name" value="F-box_AtFBW1-like"/>
    <property type="match status" value="1"/>
</dbReference>
<dbReference type="InterPro" id="IPR001810">
    <property type="entry name" value="F-box_dom"/>
</dbReference>
<sequence length="403" mass="46425">MERFGRIPEDVVVEILSWLPAESLMRFKCVRKSWYALFKNPEFVAKQESNQIQCIKTSNKPTILLMESLFSDSQFHLILQSYSNTRLAASKAKSDKVSVAVKRMKIANDDENVPFLDVAGYCNGLIFLYSHWSSDIILVNPAIREFRHLPVSCIPTPPQAFEDVPDFVEVCRLPEVGFGYDLKADDYKVVMIWSFYDAYKHSSWEAHPRPSPVEVYTLSSDSWTQINDYHPHKKNLLFLFQRCFNGVLYWLDGLKTEPDALEPRPAIAAFDLSQQVFQWMPMPVSFKFWNDTSRSLVVLNESLALFDCRGGDQRVFDLWVMEDEFGVNGTWCKILSIGPLEGIAKPLVFWGTDELLLGNDNKEVVSYDLTTKQIKNHLHTHYTSKFVFADIYLSNLLSLKRAN</sequence>
<gene>
    <name evidence="2" type="ORF">CFOL_v3_28833</name>
</gene>
<dbReference type="InterPro" id="IPR006527">
    <property type="entry name" value="F-box-assoc_dom_typ1"/>
</dbReference>
<dbReference type="Proteomes" id="UP000187406">
    <property type="component" value="Unassembled WGS sequence"/>
</dbReference>
<dbReference type="AlphaFoldDB" id="A0A1Q3CYR9"/>
<accession>A0A1Q3CYR9</accession>
<dbReference type="STRING" id="3775.A0A1Q3CYR9"/>
<dbReference type="Pfam" id="PF00646">
    <property type="entry name" value="F-box"/>
    <property type="match status" value="1"/>
</dbReference>
<evidence type="ECO:0000259" key="1">
    <source>
        <dbReference type="PROSITE" id="PS50181"/>
    </source>
</evidence>
<evidence type="ECO:0000313" key="3">
    <source>
        <dbReference type="Proteomes" id="UP000187406"/>
    </source>
</evidence>
<dbReference type="InParanoid" id="A0A1Q3CYR9"/>